<reference evidence="1" key="1">
    <citation type="submission" date="2012-12" db="EMBL/GenBank/DDBJ databases">
        <title>Identification and characterization of a phenylalanine ammonia-lyase gene family in Isatis indigotica Fort.</title>
        <authorList>
            <person name="Liu Q."/>
            <person name="Chen J."/>
            <person name="Zhou X."/>
            <person name="Di P."/>
            <person name="Xiao Y."/>
            <person name="Xuan H."/>
            <person name="Zhang L."/>
            <person name="Chen W."/>
        </authorList>
    </citation>
    <scope>NUCLEOTIDE SEQUENCE</scope>
    <source>
        <tissue evidence="1">Salivary gland</tissue>
    </source>
</reference>
<dbReference type="EMBL" id="GADI01002415">
    <property type="protein sequence ID" value="JAA71393.1"/>
    <property type="molecule type" value="mRNA"/>
</dbReference>
<evidence type="ECO:0000313" key="1">
    <source>
        <dbReference type="EMBL" id="JAA71393.1"/>
    </source>
</evidence>
<sequence length="87" mass="9928">MSVTTKQRCTTRINCWPSWLYIVKNQKHNHQGKKEGTGQSALSCPLPPLLVFAPLILTMHHKVCEPGVIMVCFPSNSKMLWPKRLLK</sequence>
<proteinExistence type="evidence at transcript level"/>
<dbReference type="AlphaFoldDB" id="A0A0K8RKG9"/>
<keyword evidence="1" id="KW-0540">Nuclease</keyword>
<name>A0A0K8RKG9_IXORI</name>
<protein>
    <submittedName>
        <fullName evidence="1">Putative endonuclease/reverse transcript</fullName>
    </submittedName>
</protein>
<organism evidence="1">
    <name type="scientific">Ixodes ricinus</name>
    <name type="common">Common tick</name>
    <name type="synonym">Acarus ricinus</name>
    <dbReference type="NCBI Taxonomy" id="34613"/>
    <lineage>
        <taxon>Eukaryota</taxon>
        <taxon>Metazoa</taxon>
        <taxon>Ecdysozoa</taxon>
        <taxon>Arthropoda</taxon>
        <taxon>Chelicerata</taxon>
        <taxon>Arachnida</taxon>
        <taxon>Acari</taxon>
        <taxon>Parasitiformes</taxon>
        <taxon>Ixodida</taxon>
        <taxon>Ixodoidea</taxon>
        <taxon>Ixodidae</taxon>
        <taxon>Ixodinae</taxon>
        <taxon>Ixodes</taxon>
    </lineage>
</organism>
<dbReference type="GO" id="GO:0004519">
    <property type="term" value="F:endonuclease activity"/>
    <property type="evidence" value="ECO:0007669"/>
    <property type="project" value="UniProtKB-KW"/>
</dbReference>
<accession>A0A0K8RKG9</accession>
<keyword evidence="1" id="KW-0255">Endonuclease</keyword>
<keyword evidence="1" id="KW-0378">Hydrolase</keyword>